<proteinExistence type="predicted"/>
<dbReference type="EMBL" id="JAYMYR010000007">
    <property type="protein sequence ID" value="KAK7353424.1"/>
    <property type="molecule type" value="Genomic_DNA"/>
</dbReference>
<evidence type="ECO:0000256" key="1">
    <source>
        <dbReference type="SAM" id="MobiDB-lite"/>
    </source>
</evidence>
<feature type="compositionally biased region" description="Gly residues" evidence="1">
    <location>
        <begin position="73"/>
        <end position="94"/>
    </location>
</feature>
<evidence type="ECO:0000256" key="2">
    <source>
        <dbReference type="SAM" id="SignalP"/>
    </source>
</evidence>
<reference evidence="3 4" key="1">
    <citation type="submission" date="2024-01" db="EMBL/GenBank/DDBJ databases">
        <title>The genomes of 5 underutilized Papilionoideae crops provide insights into root nodulation and disease resistanc.</title>
        <authorList>
            <person name="Jiang F."/>
        </authorList>
    </citation>
    <scope>NUCLEOTIDE SEQUENCE [LARGE SCALE GENOMIC DNA]</scope>
    <source>
        <strain evidence="3">JINMINGXINNONG_FW02</strain>
        <tissue evidence="3">Leaves</tissue>
    </source>
</reference>
<evidence type="ECO:0008006" key="5">
    <source>
        <dbReference type="Google" id="ProtNLM"/>
    </source>
</evidence>
<feature type="compositionally biased region" description="Basic and acidic residues" evidence="1">
    <location>
        <begin position="54"/>
        <end position="72"/>
    </location>
</feature>
<evidence type="ECO:0000313" key="4">
    <source>
        <dbReference type="Proteomes" id="UP001374584"/>
    </source>
</evidence>
<keyword evidence="2" id="KW-0732">Signal</keyword>
<feature type="signal peptide" evidence="2">
    <location>
        <begin position="1"/>
        <end position="28"/>
    </location>
</feature>
<dbReference type="Proteomes" id="UP001374584">
    <property type="component" value="Unassembled WGS sequence"/>
</dbReference>
<dbReference type="AlphaFoldDB" id="A0AAN9MIH7"/>
<comment type="caution">
    <text evidence="3">The sequence shown here is derived from an EMBL/GenBank/DDBJ whole genome shotgun (WGS) entry which is preliminary data.</text>
</comment>
<sequence>MAILGASKFLSFATLLAMLLLLINSVSGTAAMKHGRKLLQSSYDQYHGRYRDYPGGRRYRDYPRGGRYRDYTRGGGGGYSAPTYSGGGRHTPKP</sequence>
<gene>
    <name evidence="3" type="ORF">VNO80_18871</name>
</gene>
<feature type="region of interest" description="Disordered" evidence="1">
    <location>
        <begin position="54"/>
        <end position="94"/>
    </location>
</feature>
<feature type="chain" id="PRO_5042895521" description="Glycine-rich protein" evidence="2">
    <location>
        <begin position="29"/>
        <end position="94"/>
    </location>
</feature>
<evidence type="ECO:0000313" key="3">
    <source>
        <dbReference type="EMBL" id="KAK7353424.1"/>
    </source>
</evidence>
<protein>
    <recommendedName>
        <fullName evidence="5">Glycine-rich protein</fullName>
    </recommendedName>
</protein>
<name>A0AAN9MIH7_PHACN</name>
<accession>A0AAN9MIH7</accession>
<keyword evidence="4" id="KW-1185">Reference proteome</keyword>
<organism evidence="3 4">
    <name type="scientific">Phaseolus coccineus</name>
    <name type="common">Scarlet runner bean</name>
    <name type="synonym">Phaseolus multiflorus</name>
    <dbReference type="NCBI Taxonomy" id="3886"/>
    <lineage>
        <taxon>Eukaryota</taxon>
        <taxon>Viridiplantae</taxon>
        <taxon>Streptophyta</taxon>
        <taxon>Embryophyta</taxon>
        <taxon>Tracheophyta</taxon>
        <taxon>Spermatophyta</taxon>
        <taxon>Magnoliopsida</taxon>
        <taxon>eudicotyledons</taxon>
        <taxon>Gunneridae</taxon>
        <taxon>Pentapetalae</taxon>
        <taxon>rosids</taxon>
        <taxon>fabids</taxon>
        <taxon>Fabales</taxon>
        <taxon>Fabaceae</taxon>
        <taxon>Papilionoideae</taxon>
        <taxon>50 kb inversion clade</taxon>
        <taxon>NPAAA clade</taxon>
        <taxon>indigoferoid/millettioid clade</taxon>
        <taxon>Phaseoleae</taxon>
        <taxon>Phaseolus</taxon>
    </lineage>
</organism>